<dbReference type="PANTHER" id="PTHR45624">
    <property type="entry name" value="MITOCHONDRIAL BASIC AMINO ACIDS TRANSPORTER-RELATED"/>
    <property type="match status" value="1"/>
</dbReference>
<evidence type="ECO:0000256" key="1">
    <source>
        <dbReference type="ARBA" id="ARBA00004225"/>
    </source>
</evidence>
<dbReference type="Gene3D" id="1.50.40.10">
    <property type="entry name" value="Mitochondrial carrier domain"/>
    <property type="match status" value="1"/>
</dbReference>
<dbReference type="AlphaFoldDB" id="A0A8H5FZP8"/>
<dbReference type="SUPFAM" id="SSF103506">
    <property type="entry name" value="Mitochondrial carrier"/>
    <property type="match status" value="1"/>
</dbReference>
<keyword evidence="3 10" id="KW-0813">Transport</keyword>
<gene>
    <name evidence="13" type="ORF">D9758_011200</name>
</gene>
<evidence type="ECO:0000256" key="12">
    <source>
        <dbReference type="SAM" id="Phobius"/>
    </source>
</evidence>
<evidence type="ECO:0000256" key="11">
    <source>
        <dbReference type="SAM" id="MobiDB-lite"/>
    </source>
</evidence>
<feature type="repeat" description="Solcar" evidence="9">
    <location>
        <begin position="42"/>
        <end position="128"/>
    </location>
</feature>
<dbReference type="GO" id="GO:0031966">
    <property type="term" value="C:mitochondrial membrane"/>
    <property type="evidence" value="ECO:0007669"/>
    <property type="project" value="UniProtKB-SubCell"/>
</dbReference>
<protein>
    <recommendedName>
        <fullName evidence="15">Mitochondrial carrier</fullName>
    </recommendedName>
</protein>
<dbReference type="Proteomes" id="UP000559256">
    <property type="component" value="Unassembled WGS sequence"/>
</dbReference>
<feature type="transmembrane region" description="Helical" evidence="12">
    <location>
        <begin position="262"/>
        <end position="281"/>
    </location>
</feature>
<dbReference type="GO" id="GO:0022857">
    <property type="term" value="F:transmembrane transporter activity"/>
    <property type="evidence" value="ECO:0007669"/>
    <property type="project" value="TreeGrafter"/>
</dbReference>
<dbReference type="PROSITE" id="PS50920">
    <property type="entry name" value="SOLCAR"/>
    <property type="match status" value="3"/>
</dbReference>
<keyword evidence="4 9" id="KW-0812">Transmembrane</keyword>
<evidence type="ECO:0000256" key="4">
    <source>
        <dbReference type="ARBA" id="ARBA00022692"/>
    </source>
</evidence>
<feature type="compositionally biased region" description="Low complexity" evidence="11">
    <location>
        <begin position="301"/>
        <end position="318"/>
    </location>
</feature>
<proteinExistence type="inferred from homology"/>
<dbReference type="InterPro" id="IPR018108">
    <property type="entry name" value="MCP_transmembrane"/>
</dbReference>
<keyword evidence="6 12" id="KW-1133">Transmembrane helix</keyword>
<feature type="repeat" description="Solcar" evidence="9">
    <location>
        <begin position="137"/>
        <end position="220"/>
    </location>
</feature>
<dbReference type="EMBL" id="JAACJM010000058">
    <property type="protein sequence ID" value="KAF5354553.1"/>
    <property type="molecule type" value="Genomic_DNA"/>
</dbReference>
<keyword evidence="5" id="KW-0677">Repeat</keyword>
<keyword evidence="7" id="KW-0496">Mitochondrion</keyword>
<evidence type="ECO:0000313" key="13">
    <source>
        <dbReference type="EMBL" id="KAF5354553.1"/>
    </source>
</evidence>
<evidence type="ECO:0000256" key="6">
    <source>
        <dbReference type="ARBA" id="ARBA00022989"/>
    </source>
</evidence>
<evidence type="ECO:0000256" key="3">
    <source>
        <dbReference type="ARBA" id="ARBA00022448"/>
    </source>
</evidence>
<accession>A0A8H5FZP8</accession>
<dbReference type="Pfam" id="PF00153">
    <property type="entry name" value="Mito_carr"/>
    <property type="match status" value="4"/>
</dbReference>
<comment type="similarity">
    <text evidence="2 10">Belongs to the mitochondrial carrier (TC 2.A.29) family.</text>
</comment>
<keyword evidence="14" id="KW-1185">Reference proteome</keyword>
<comment type="caution">
    <text evidence="13">The sequence shown here is derived from an EMBL/GenBank/DDBJ whole genome shotgun (WGS) entry which is preliminary data.</text>
</comment>
<name>A0A8H5FZP8_9AGAR</name>
<evidence type="ECO:0000256" key="10">
    <source>
        <dbReference type="RuleBase" id="RU000488"/>
    </source>
</evidence>
<dbReference type="InterPro" id="IPR050567">
    <property type="entry name" value="Mitochondrial_Carrier"/>
</dbReference>
<comment type="subcellular location">
    <subcellularLocation>
        <location evidence="1">Mitochondrion membrane</location>
        <topology evidence="1">Multi-pass membrane protein</topology>
    </subcellularLocation>
</comment>
<feature type="repeat" description="Solcar" evidence="9">
    <location>
        <begin position="260"/>
        <end position="412"/>
    </location>
</feature>
<evidence type="ECO:0000256" key="8">
    <source>
        <dbReference type="ARBA" id="ARBA00023136"/>
    </source>
</evidence>
<sequence>MALAVSNTYPTSDHDPTPFTAFCPASFLFLYSIMSTTDASEINPTVDFIAGTMGGIASLIVGFPFDTVKVRFQNPQFQDKYRSTFHAITTIVREERFVGLFRGITSPLAAAALMNGLVFSSYRFFLKVQLENNDSVPTLAQIALAGTGTGIVTSVITTPTELIKIRQQSLPVHTSASRVALDILRRQGIRGLYRGLTATALRDCGYGAYFFAYEATLRFFASQSFTPVASESETKYRRHTETSAIIHELDHQPVSSQGSESWGVLLFAGAMAGIAGWVFTFPLDVIKTRIQGVDAKMINPSSSSNTSASCSTHSHSTARPTAVHLQQEAQMQMAHSLGTAKVHTSSSSHSYSQSLLKQQSQLNPYRTTLSTIVHSYHTEGFRVFWKGLSPTLIRAIPVNMVTFAVFEGIVGLLG</sequence>
<evidence type="ECO:0008006" key="15">
    <source>
        <dbReference type="Google" id="ProtNLM"/>
    </source>
</evidence>
<evidence type="ECO:0000256" key="2">
    <source>
        <dbReference type="ARBA" id="ARBA00006375"/>
    </source>
</evidence>
<dbReference type="InterPro" id="IPR023395">
    <property type="entry name" value="MCP_dom_sf"/>
</dbReference>
<dbReference type="OrthoDB" id="14252at2759"/>
<dbReference type="PANTHER" id="PTHR45624:SF10">
    <property type="entry name" value="SLC (SOLUTE CARRIER) HOMOLOG"/>
    <property type="match status" value="1"/>
</dbReference>
<reference evidence="13 14" key="1">
    <citation type="journal article" date="2020" name="ISME J.">
        <title>Uncovering the hidden diversity of litter-decomposition mechanisms in mushroom-forming fungi.</title>
        <authorList>
            <person name="Floudas D."/>
            <person name="Bentzer J."/>
            <person name="Ahren D."/>
            <person name="Johansson T."/>
            <person name="Persson P."/>
            <person name="Tunlid A."/>
        </authorList>
    </citation>
    <scope>NUCLEOTIDE SEQUENCE [LARGE SCALE GENOMIC DNA]</scope>
    <source>
        <strain evidence="13 14">CBS 291.85</strain>
    </source>
</reference>
<feature type="region of interest" description="Disordered" evidence="11">
    <location>
        <begin position="298"/>
        <end position="321"/>
    </location>
</feature>
<evidence type="ECO:0000256" key="5">
    <source>
        <dbReference type="ARBA" id="ARBA00022737"/>
    </source>
</evidence>
<evidence type="ECO:0000313" key="14">
    <source>
        <dbReference type="Proteomes" id="UP000559256"/>
    </source>
</evidence>
<organism evidence="13 14">
    <name type="scientific">Tetrapyrgos nigripes</name>
    <dbReference type="NCBI Taxonomy" id="182062"/>
    <lineage>
        <taxon>Eukaryota</taxon>
        <taxon>Fungi</taxon>
        <taxon>Dikarya</taxon>
        <taxon>Basidiomycota</taxon>
        <taxon>Agaricomycotina</taxon>
        <taxon>Agaricomycetes</taxon>
        <taxon>Agaricomycetidae</taxon>
        <taxon>Agaricales</taxon>
        <taxon>Marasmiineae</taxon>
        <taxon>Marasmiaceae</taxon>
        <taxon>Tetrapyrgos</taxon>
    </lineage>
</organism>
<evidence type="ECO:0000256" key="7">
    <source>
        <dbReference type="ARBA" id="ARBA00023128"/>
    </source>
</evidence>
<evidence type="ECO:0000256" key="9">
    <source>
        <dbReference type="PROSITE-ProRule" id="PRU00282"/>
    </source>
</evidence>
<keyword evidence="8 9" id="KW-0472">Membrane</keyword>